<evidence type="ECO:0000256" key="7">
    <source>
        <dbReference type="ARBA" id="ARBA00023136"/>
    </source>
</evidence>
<protein>
    <submittedName>
        <fullName evidence="10">Amino acid ABC transporter permease</fullName>
    </submittedName>
</protein>
<name>A0A967EWK0_9PROT</name>
<evidence type="ECO:0000256" key="3">
    <source>
        <dbReference type="ARBA" id="ARBA00022448"/>
    </source>
</evidence>
<dbReference type="PANTHER" id="PTHR30614:SF41">
    <property type="entry name" value="INNER MEMBRANE AMINO-ACID ABC TRANSPORTER PERMEASE PROTEIN YHDY"/>
    <property type="match status" value="1"/>
</dbReference>
<reference evidence="10" key="1">
    <citation type="submission" date="2020-03" db="EMBL/GenBank/DDBJ databases">
        <title>Genome of Pelagibius litoralis DSM 21314T.</title>
        <authorList>
            <person name="Wang G."/>
        </authorList>
    </citation>
    <scope>NUCLEOTIDE SEQUENCE</scope>
    <source>
        <strain evidence="10">DSM 21314</strain>
    </source>
</reference>
<evidence type="ECO:0000313" key="10">
    <source>
        <dbReference type="EMBL" id="NIA67188.1"/>
    </source>
</evidence>
<dbReference type="InterPro" id="IPR000515">
    <property type="entry name" value="MetI-like"/>
</dbReference>
<evidence type="ECO:0000256" key="5">
    <source>
        <dbReference type="ARBA" id="ARBA00022692"/>
    </source>
</evidence>
<sequence>MADTTQTYEPGTHPDLPPPMATRGPILWVRKNLLSSPLNIFLTIVSAYLLYLIVPGALNWALLDAVWDAGSRAECREIGSGACWALAEVRFGQFIYGFYPEHLRWRVDLTAVLFILAILPLLWDKTPFRPLMLIYSAAFPIIGYLLLVGGLGLEPVETTKIGGFTLNVVIGVTGIVASLPLGILLALGRRSHMPIVRTLCVMFIEFIRGVPLITLLFVASTMLNYFLPPGTTFDLILRVLIMVTLFSSAYIAEVVRGGLQAIPKGQIEAADAMGLRYWQSMRLVVLPQALKISIPGIVNTFVGLFKDTTLVVIIGLTDVLGVGRASLSDAKWQGLAWEVYVFIAILFFVCCFSMSRYSIYLEHKLHTGHKR</sequence>
<dbReference type="GO" id="GO:0022857">
    <property type="term" value="F:transmembrane transporter activity"/>
    <property type="evidence" value="ECO:0007669"/>
    <property type="project" value="InterPro"/>
</dbReference>
<dbReference type="Pfam" id="PF00528">
    <property type="entry name" value="BPD_transp_1"/>
    <property type="match status" value="1"/>
</dbReference>
<dbReference type="AlphaFoldDB" id="A0A967EWK0"/>
<evidence type="ECO:0000256" key="6">
    <source>
        <dbReference type="ARBA" id="ARBA00022989"/>
    </source>
</evidence>
<keyword evidence="6 8" id="KW-1133">Transmembrane helix</keyword>
<feature type="transmembrane region" description="Helical" evidence="8">
    <location>
        <begin position="235"/>
        <end position="255"/>
    </location>
</feature>
<dbReference type="InterPro" id="IPR010065">
    <property type="entry name" value="AA_ABC_transptr_permease_3TM"/>
</dbReference>
<comment type="similarity">
    <text evidence="2">Belongs to the binding-protein-dependent transport system permease family. HisMQ subfamily.</text>
</comment>
<evidence type="ECO:0000256" key="2">
    <source>
        <dbReference type="ARBA" id="ARBA00010072"/>
    </source>
</evidence>
<dbReference type="PROSITE" id="PS50928">
    <property type="entry name" value="ABC_TM1"/>
    <property type="match status" value="1"/>
</dbReference>
<evidence type="ECO:0000313" key="11">
    <source>
        <dbReference type="Proteomes" id="UP000761264"/>
    </source>
</evidence>
<keyword evidence="5 8" id="KW-0812">Transmembrane</keyword>
<dbReference type="PANTHER" id="PTHR30614">
    <property type="entry name" value="MEMBRANE COMPONENT OF AMINO ACID ABC TRANSPORTER"/>
    <property type="match status" value="1"/>
</dbReference>
<dbReference type="RefSeq" id="WP_167220486.1">
    <property type="nucleotide sequence ID" value="NZ_JAAQPH010000001.1"/>
</dbReference>
<keyword evidence="4" id="KW-1003">Cell membrane</keyword>
<dbReference type="Proteomes" id="UP000761264">
    <property type="component" value="Unassembled WGS sequence"/>
</dbReference>
<dbReference type="GO" id="GO:0006865">
    <property type="term" value="P:amino acid transport"/>
    <property type="evidence" value="ECO:0007669"/>
    <property type="project" value="TreeGrafter"/>
</dbReference>
<feature type="transmembrane region" description="Helical" evidence="8">
    <location>
        <begin position="103"/>
        <end position="123"/>
    </location>
</feature>
<comment type="subcellular location">
    <subcellularLocation>
        <location evidence="1">Cell inner membrane</location>
        <topology evidence="1">Multi-pass membrane protein</topology>
    </subcellularLocation>
    <subcellularLocation>
        <location evidence="8">Cell membrane</location>
        <topology evidence="8">Multi-pass membrane protein</topology>
    </subcellularLocation>
</comment>
<feature type="transmembrane region" description="Helical" evidence="8">
    <location>
        <begin position="130"/>
        <end position="152"/>
    </location>
</feature>
<keyword evidence="11" id="KW-1185">Reference proteome</keyword>
<dbReference type="NCBIfam" id="TIGR01726">
    <property type="entry name" value="HEQRo_perm_3TM"/>
    <property type="match status" value="1"/>
</dbReference>
<dbReference type="Gene3D" id="1.10.3720.10">
    <property type="entry name" value="MetI-like"/>
    <property type="match status" value="1"/>
</dbReference>
<feature type="domain" description="ABC transmembrane type-1" evidence="9">
    <location>
        <begin position="164"/>
        <end position="358"/>
    </location>
</feature>
<gene>
    <name evidence="10" type="ORF">HBA54_01125</name>
</gene>
<evidence type="ECO:0000259" key="9">
    <source>
        <dbReference type="PROSITE" id="PS50928"/>
    </source>
</evidence>
<keyword evidence="7 8" id="KW-0472">Membrane</keyword>
<keyword evidence="3 8" id="KW-0813">Transport</keyword>
<dbReference type="CDD" id="cd06261">
    <property type="entry name" value="TM_PBP2"/>
    <property type="match status" value="1"/>
</dbReference>
<feature type="transmembrane region" description="Helical" evidence="8">
    <location>
        <begin position="283"/>
        <end position="302"/>
    </location>
</feature>
<feature type="transmembrane region" description="Helical" evidence="8">
    <location>
        <begin position="339"/>
        <end position="359"/>
    </location>
</feature>
<dbReference type="InterPro" id="IPR035906">
    <property type="entry name" value="MetI-like_sf"/>
</dbReference>
<evidence type="ECO:0000256" key="8">
    <source>
        <dbReference type="RuleBase" id="RU363032"/>
    </source>
</evidence>
<feature type="transmembrane region" description="Helical" evidence="8">
    <location>
        <begin position="164"/>
        <end position="187"/>
    </location>
</feature>
<dbReference type="InterPro" id="IPR043429">
    <property type="entry name" value="ArtM/GltK/GlnP/TcyL/YhdX-like"/>
</dbReference>
<organism evidence="10 11">
    <name type="scientific">Pelagibius litoralis</name>
    <dbReference type="NCBI Taxonomy" id="374515"/>
    <lineage>
        <taxon>Bacteria</taxon>
        <taxon>Pseudomonadati</taxon>
        <taxon>Pseudomonadota</taxon>
        <taxon>Alphaproteobacteria</taxon>
        <taxon>Rhodospirillales</taxon>
        <taxon>Rhodovibrionaceae</taxon>
        <taxon>Pelagibius</taxon>
    </lineage>
</organism>
<feature type="transmembrane region" description="Helical" evidence="8">
    <location>
        <begin position="199"/>
        <end position="223"/>
    </location>
</feature>
<dbReference type="GO" id="GO:0043190">
    <property type="term" value="C:ATP-binding cassette (ABC) transporter complex"/>
    <property type="evidence" value="ECO:0007669"/>
    <property type="project" value="InterPro"/>
</dbReference>
<dbReference type="SUPFAM" id="SSF161098">
    <property type="entry name" value="MetI-like"/>
    <property type="match status" value="1"/>
</dbReference>
<feature type="transmembrane region" description="Helical" evidence="8">
    <location>
        <begin position="40"/>
        <end position="62"/>
    </location>
</feature>
<comment type="caution">
    <text evidence="10">The sequence shown here is derived from an EMBL/GenBank/DDBJ whole genome shotgun (WGS) entry which is preliminary data.</text>
</comment>
<evidence type="ECO:0000256" key="1">
    <source>
        <dbReference type="ARBA" id="ARBA00004429"/>
    </source>
</evidence>
<proteinExistence type="inferred from homology"/>
<dbReference type="EMBL" id="JAAQPH010000001">
    <property type="protein sequence ID" value="NIA67188.1"/>
    <property type="molecule type" value="Genomic_DNA"/>
</dbReference>
<accession>A0A967EWK0</accession>
<evidence type="ECO:0000256" key="4">
    <source>
        <dbReference type="ARBA" id="ARBA00022475"/>
    </source>
</evidence>